<dbReference type="CDD" id="cd06503">
    <property type="entry name" value="ATP-synt_Fo_b"/>
    <property type="match status" value="1"/>
</dbReference>
<comment type="function">
    <text evidence="10 13">F(1)F(0) ATP synthase produces ATP from ADP in the presence of a proton or sodium gradient. F-type ATPases consist of two structural domains, F(1) containing the extramembraneous catalytic core and F(0) containing the membrane proton channel, linked together by a central stalk and a peripheral stalk. During catalysis, ATP synthesis in the catalytic domain of F(1) is coupled via a rotary mechanism of the central stalk subunits to proton translocation.</text>
</comment>
<comment type="function">
    <text evidence="11">Component of the F(0) channel, it forms part of the peripheral stalk, linking F(1) to F(0). The b'-subunit is a diverged and duplicated form of b found in plants and photosynthetic bacteria.</text>
</comment>
<keyword evidence="9 13" id="KW-0066">ATP synthesis</keyword>
<evidence type="ECO:0000256" key="15">
    <source>
        <dbReference type="SAM" id="Coils"/>
    </source>
</evidence>
<keyword evidence="15" id="KW-0175">Coiled coil</keyword>
<sequence>MTITLLVSPFLAAGIPLWAKFLNFTIYAGLLAVLLAKPMTEGLRKRAQNIRDALDQAGQERRLAETKLRELEERFARLESELAAIRQQAEQEAQAEYQRIVAAAEADAARFQRLARMEIEGASQSARLELQAFAASKAVELAEALIRRELSAADQARLVATYTAQLEKQRA</sequence>
<evidence type="ECO:0000256" key="4">
    <source>
        <dbReference type="ARBA" id="ARBA00022692"/>
    </source>
</evidence>
<evidence type="ECO:0000256" key="10">
    <source>
        <dbReference type="ARBA" id="ARBA00025198"/>
    </source>
</evidence>
<dbReference type="InterPro" id="IPR050059">
    <property type="entry name" value="ATP_synthase_B_chain"/>
</dbReference>
<evidence type="ECO:0000256" key="12">
    <source>
        <dbReference type="ARBA" id="ARBA00037847"/>
    </source>
</evidence>
<evidence type="ECO:0000313" key="16">
    <source>
        <dbReference type="EMBL" id="QUV93313.1"/>
    </source>
</evidence>
<keyword evidence="6 13" id="KW-1133">Transmembrane helix</keyword>
<dbReference type="EMBL" id="CP072642">
    <property type="protein sequence ID" value="QUV93313.1"/>
    <property type="molecule type" value="Genomic_DNA"/>
</dbReference>
<dbReference type="Pfam" id="PF00430">
    <property type="entry name" value="ATP-synt_B"/>
    <property type="match status" value="1"/>
</dbReference>
<dbReference type="PANTHER" id="PTHR33445">
    <property type="entry name" value="ATP SYNTHASE SUBUNIT B', CHLOROPLASTIC"/>
    <property type="match status" value="1"/>
</dbReference>
<evidence type="ECO:0000313" key="17">
    <source>
        <dbReference type="Proteomes" id="UP000677668"/>
    </source>
</evidence>
<keyword evidence="8 13" id="KW-0472">Membrane</keyword>
<evidence type="ECO:0000256" key="6">
    <source>
        <dbReference type="ARBA" id="ARBA00022989"/>
    </source>
</evidence>
<dbReference type="Proteomes" id="UP000677668">
    <property type="component" value="Chromosome 1"/>
</dbReference>
<keyword evidence="5 13" id="KW-0375">Hydrogen ion transport</keyword>
<gene>
    <name evidence="13" type="primary">atpF</name>
    <name evidence="16" type="ORF">J8C05_07985</name>
</gene>
<comment type="subunit">
    <text evidence="13">F-type ATPases have 2 components, F(1) - the catalytic core - and F(0) - the membrane proton channel. F(1) has five subunits: alpha(3), beta(3), gamma(1), delta(1), epsilon(1). F(0) has three main subunits: a(1), b(2) and c(10-14). The alpha and beta chains form an alternating ring which encloses part of the gamma chain. F(1) is attached to F(0) by a central stalk formed by the gamma and epsilon chains, while a peripheral stalk is formed by the delta and b chains.</text>
</comment>
<keyword evidence="3 13" id="KW-0138">CF(0)</keyword>
<accession>A0ABX8AXA0</accession>
<evidence type="ECO:0000256" key="11">
    <source>
        <dbReference type="ARBA" id="ARBA00025614"/>
    </source>
</evidence>
<evidence type="ECO:0000256" key="13">
    <source>
        <dbReference type="HAMAP-Rule" id="MF_01398"/>
    </source>
</evidence>
<comment type="subcellular location">
    <subcellularLocation>
        <location evidence="13">Cell membrane</location>
        <topology evidence="13">Single-pass membrane protein</topology>
    </subcellularLocation>
    <subcellularLocation>
        <location evidence="12">Endomembrane system</location>
        <topology evidence="12">Single-pass membrane protein</topology>
    </subcellularLocation>
</comment>
<organism evidence="16 17">
    <name type="scientific">Chloracidobacterium sp. N</name>
    <dbReference type="NCBI Taxonomy" id="2821540"/>
    <lineage>
        <taxon>Bacteria</taxon>
        <taxon>Pseudomonadati</taxon>
        <taxon>Acidobacteriota</taxon>
        <taxon>Terriglobia</taxon>
        <taxon>Terriglobales</taxon>
        <taxon>Acidobacteriaceae</taxon>
        <taxon>Chloracidobacterium</taxon>
        <taxon>Chloracidobacterium aggregatum</taxon>
    </lineage>
</organism>
<protein>
    <recommendedName>
        <fullName evidence="13">ATP synthase subunit b</fullName>
    </recommendedName>
    <alternativeName>
        <fullName evidence="13">ATP synthase F(0) sector subunit b</fullName>
    </alternativeName>
    <alternativeName>
        <fullName evidence="13">ATPase subunit I</fullName>
    </alternativeName>
    <alternativeName>
        <fullName evidence="13">F-type ATPase subunit b</fullName>
        <shortName evidence="13">F-ATPase subunit b</shortName>
    </alternativeName>
</protein>
<comment type="similarity">
    <text evidence="1 13 14">Belongs to the ATPase B chain family.</text>
</comment>
<dbReference type="InterPro" id="IPR002146">
    <property type="entry name" value="ATP_synth_b/b'su_bac/chlpt"/>
</dbReference>
<dbReference type="RefSeq" id="WP_211421705.1">
    <property type="nucleotide sequence ID" value="NZ_CP072642.1"/>
</dbReference>
<keyword evidence="2 13" id="KW-0813">Transport</keyword>
<feature type="transmembrane region" description="Helical" evidence="13">
    <location>
        <begin position="15"/>
        <end position="36"/>
    </location>
</feature>
<evidence type="ECO:0000256" key="5">
    <source>
        <dbReference type="ARBA" id="ARBA00022781"/>
    </source>
</evidence>
<reference evidence="16 17" key="1">
    <citation type="submission" date="2021-03" db="EMBL/GenBank/DDBJ databases">
        <title>Genomic and phenotypic characterization of Chloracidobacterium isolates provides evidence for multiple species.</title>
        <authorList>
            <person name="Saini M.K."/>
            <person name="Costas A.M.G."/>
            <person name="Tank M."/>
            <person name="Bryant D.A."/>
        </authorList>
    </citation>
    <scope>NUCLEOTIDE SEQUENCE [LARGE SCALE GENOMIC DNA]</scope>
    <source>
        <strain evidence="16 17">N</strain>
    </source>
</reference>
<keyword evidence="7 13" id="KW-0406">Ion transport</keyword>
<name>A0ABX8AXA0_9BACT</name>
<feature type="coiled-coil region" evidence="15">
    <location>
        <begin position="40"/>
        <end position="106"/>
    </location>
</feature>
<dbReference type="PANTHER" id="PTHR33445:SF1">
    <property type="entry name" value="ATP SYNTHASE SUBUNIT B"/>
    <property type="match status" value="1"/>
</dbReference>
<dbReference type="HAMAP" id="MF_01398">
    <property type="entry name" value="ATP_synth_b_bprime"/>
    <property type="match status" value="1"/>
</dbReference>
<keyword evidence="13" id="KW-1003">Cell membrane</keyword>
<evidence type="ECO:0000256" key="3">
    <source>
        <dbReference type="ARBA" id="ARBA00022547"/>
    </source>
</evidence>
<proteinExistence type="inferred from homology"/>
<evidence type="ECO:0000256" key="9">
    <source>
        <dbReference type="ARBA" id="ARBA00023310"/>
    </source>
</evidence>
<evidence type="ECO:0000256" key="14">
    <source>
        <dbReference type="RuleBase" id="RU003848"/>
    </source>
</evidence>
<evidence type="ECO:0000256" key="7">
    <source>
        <dbReference type="ARBA" id="ARBA00023065"/>
    </source>
</evidence>
<evidence type="ECO:0000256" key="8">
    <source>
        <dbReference type="ARBA" id="ARBA00023136"/>
    </source>
</evidence>
<evidence type="ECO:0000256" key="1">
    <source>
        <dbReference type="ARBA" id="ARBA00005513"/>
    </source>
</evidence>
<keyword evidence="4 13" id="KW-0812">Transmembrane</keyword>
<keyword evidence="17" id="KW-1185">Reference proteome</keyword>
<evidence type="ECO:0000256" key="2">
    <source>
        <dbReference type="ARBA" id="ARBA00022448"/>
    </source>
</evidence>